<evidence type="ECO:0000256" key="1">
    <source>
        <dbReference type="ARBA" id="ARBA00007430"/>
    </source>
</evidence>
<feature type="transmembrane region" description="Helical" evidence="2">
    <location>
        <begin position="20"/>
        <end position="43"/>
    </location>
</feature>
<dbReference type="EMBL" id="JACCAU010000001">
    <property type="protein sequence ID" value="NYH18590.1"/>
    <property type="molecule type" value="Genomic_DNA"/>
</dbReference>
<dbReference type="AlphaFoldDB" id="A0A7Z0B3G9"/>
<organism evidence="4 5">
    <name type="scientific">Paraburkholderia bryophila</name>
    <dbReference type="NCBI Taxonomy" id="420952"/>
    <lineage>
        <taxon>Bacteria</taxon>
        <taxon>Pseudomonadati</taxon>
        <taxon>Pseudomonadota</taxon>
        <taxon>Betaproteobacteria</taxon>
        <taxon>Burkholderiales</taxon>
        <taxon>Burkholderiaceae</taxon>
        <taxon>Paraburkholderia</taxon>
    </lineage>
</organism>
<feature type="domain" description="Polysaccharide biosynthesis protein CapD-like" evidence="3">
    <location>
        <begin position="290"/>
        <end position="599"/>
    </location>
</feature>
<dbReference type="SUPFAM" id="SSF51735">
    <property type="entry name" value="NAD(P)-binding Rossmann-fold domains"/>
    <property type="match status" value="2"/>
</dbReference>
<dbReference type="Proteomes" id="UP000572540">
    <property type="component" value="Unassembled WGS sequence"/>
</dbReference>
<dbReference type="InterPro" id="IPR003869">
    <property type="entry name" value="Polysac_CapD-like"/>
</dbReference>
<dbReference type="InterPro" id="IPR036291">
    <property type="entry name" value="NAD(P)-bd_dom_sf"/>
</dbReference>
<keyword evidence="2" id="KW-1133">Transmembrane helix</keyword>
<dbReference type="PANTHER" id="PTHR43318">
    <property type="entry name" value="UDP-N-ACETYLGLUCOSAMINE 4,6-DEHYDRATASE"/>
    <property type="match status" value="1"/>
</dbReference>
<feature type="transmembrane region" description="Helical" evidence="2">
    <location>
        <begin position="153"/>
        <end position="172"/>
    </location>
</feature>
<dbReference type="Gene3D" id="3.40.50.720">
    <property type="entry name" value="NAD(P)-binding Rossmann-like Domain"/>
    <property type="match status" value="2"/>
</dbReference>
<dbReference type="PANTHER" id="PTHR43318:SF1">
    <property type="entry name" value="POLYSACCHARIDE BIOSYNTHESIS PROTEIN EPSC-RELATED"/>
    <property type="match status" value="1"/>
</dbReference>
<evidence type="ECO:0000259" key="3">
    <source>
        <dbReference type="Pfam" id="PF02719"/>
    </source>
</evidence>
<gene>
    <name evidence="4" type="ORF">GGD41_005818</name>
</gene>
<feature type="transmembrane region" description="Helical" evidence="2">
    <location>
        <begin position="85"/>
        <end position="106"/>
    </location>
</feature>
<proteinExistence type="inferred from homology"/>
<evidence type="ECO:0000313" key="5">
    <source>
        <dbReference type="Proteomes" id="UP000572540"/>
    </source>
</evidence>
<keyword evidence="2" id="KW-0812">Transmembrane</keyword>
<feature type="transmembrane region" description="Helical" evidence="2">
    <location>
        <begin position="118"/>
        <end position="141"/>
    </location>
</feature>
<dbReference type="RefSeq" id="WP_179706532.1">
    <property type="nucleotide sequence ID" value="NZ_JACCAU010000001.1"/>
</dbReference>
<reference evidence="4 5" key="1">
    <citation type="submission" date="2020-07" db="EMBL/GenBank/DDBJ databases">
        <title>Exploring microbial biodiversity for novel pathways involved in the catabolism of aromatic compounds derived from lignin.</title>
        <authorList>
            <person name="Elkins J."/>
        </authorList>
    </citation>
    <scope>NUCLEOTIDE SEQUENCE [LARGE SCALE GENOMIC DNA]</scope>
    <source>
        <strain evidence="4 5">H2C3B</strain>
    </source>
</reference>
<feature type="transmembrane region" description="Helical" evidence="2">
    <location>
        <begin position="55"/>
        <end position="73"/>
    </location>
</feature>
<sequence>MSFIKTARTPLLALPRSFKVTVVVVLDLVLALVSVWISFYLRINQVGLPQLEQGYVYLLAPLLAFPLFVRLGLYRAIFRYTGMAALASTAKAVGLYGVLFFCVLVVLKLDGVPRTLGIIQPMLFLLLVGASRAMARFWLAGSPFRGRHEEGRLLIYGAGAAGVQTASALGIARQFVLLGFIDEDAAKVGRSINGVDIMGLSDVPEAVERMGVTDILLAVPSLGRSRRNAIIDKLREVPVHVRTLPGMADLASGRVTVGDFQELDVEDLLGRAPVPPDAALLARNLLGKTVLVTGAGGSIGGELCRQIIQEKPCRLVLVDHNEFGLYTIHSELLRLCAEHALQVEIVPLLASVSNLRRLREICREHRPATVYHAAAYKHVPLVECNPSEGILNNVFGTLNMARAAMESGVEYFVLVSTDKAVRPTNIMGATKRMAELVLQALAASRSVSFASLDGEPGEVVENRTLFAMVRFGNVLGSSGSVVPLFRRQLLEGGPLTVTHQDVTRYFMTIPEAAQLVLQAGAMAHGGEVFVLDMGESVKIMDLARRMIQLSGLSIRDERNPGGDIEINVTGLRPGEKLYEELLIGDNPEPTAHERIMKAREDFVGWSELAVVLIRMRVAAEQNDRACVSEILQQQVHGYVSQAADAPV</sequence>
<accession>A0A7Z0B3G9</accession>
<name>A0A7Z0B3G9_9BURK</name>
<comment type="caution">
    <text evidence="4">The sequence shown here is derived from an EMBL/GenBank/DDBJ whole genome shotgun (WGS) entry which is preliminary data.</text>
</comment>
<dbReference type="Pfam" id="PF02719">
    <property type="entry name" value="Polysacc_synt_2"/>
    <property type="match status" value="1"/>
</dbReference>
<keyword evidence="2" id="KW-0472">Membrane</keyword>
<evidence type="ECO:0000313" key="4">
    <source>
        <dbReference type="EMBL" id="NYH18590.1"/>
    </source>
</evidence>
<comment type="similarity">
    <text evidence="1">Belongs to the polysaccharide synthase family.</text>
</comment>
<dbReference type="InterPro" id="IPR051203">
    <property type="entry name" value="Polysaccharide_Synthase-Rel"/>
</dbReference>
<evidence type="ECO:0000256" key="2">
    <source>
        <dbReference type="SAM" id="Phobius"/>
    </source>
</evidence>
<protein>
    <submittedName>
        <fullName evidence="4">FlaA1/EpsC-like NDP-sugar epimerase</fullName>
    </submittedName>
</protein>
<dbReference type="CDD" id="cd05237">
    <property type="entry name" value="UDP_invert_4-6DH_SDR_e"/>
    <property type="match status" value="1"/>
</dbReference>